<comment type="caution">
    <text evidence="2">The sequence shown here is derived from an EMBL/GenBank/DDBJ whole genome shotgun (WGS) entry which is preliminary data.</text>
</comment>
<dbReference type="Proteomes" id="UP001158067">
    <property type="component" value="Unassembled WGS sequence"/>
</dbReference>
<gene>
    <name evidence="2" type="ORF">SAMN06265222_11611</name>
</gene>
<evidence type="ECO:0000313" key="3">
    <source>
        <dbReference type="Proteomes" id="UP001158067"/>
    </source>
</evidence>
<accession>A0ABY1QJY8</accession>
<reference evidence="2 3" key="1">
    <citation type="submission" date="2017-05" db="EMBL/GenBank/DDBJ databases">
        <authorList>
            <person name="Varghese N."/>
            <person name="Submissions S."/>
        </authorList>
    </citation>
    <scope>NUCLEOTIDE SEQUENCE [LARGE SCALE GENOMIC DNA]</scope>
    <source>
        <strain evidence="2 3">DSM 25457</strain>
    </source>
</reference>
<feature type="region of interest" description="Disordered" evidence="1">
    <location>
        <begin position="58"/>
        <end position="83"/>
    </location>
</feature>
<keyword evidence="3" id="KW-1185">Reference proteome</keyword>
<evidence type="ECO:0000313" key="2">
    <source>
        <dbReference type="EMBL" id="SMP73063.1"/>
    </source>
</evidence>
<evidence type="ECO:0000256" key="1">
    <source>
        <dbReference type="SAM" id="MobiDB-lite"/>
    </source>
</evidence>
<proteinExistence type="predicted"/>
<sequence>MPVSNPRRTPTQPVARLNPLVRLPKPAASISQPTSCLLERHRLSSPLIHTAVATTPTITSHRRDPPTTYCRSPTVPNSPPPTPTRIAPDCVRCASERPWSHRQVIAKPFRWHRFATPIFFKAATWLGRSNRSPAVSLPAVHPRLHWFNKRFSISEKQ</sequence>
<name>A0ABY1QJY8_9BACT</name>
<organism evidence="2 3">
    <name type="scientific">Neorhodopirellula lusitana</name>
    <dbReference type="NCBI Taxonomy" id="445327"/>
    <lineage>
        <taxon>Bacteria</taxon>
        <taxon>Pseudomonadati</taxon>
        <taxon>Planctomycetota</taxon>
        <taxon>Planctomycetia</taxon>
        <taxon>Pirellulales</taxon>
        <taxon>Pirellulaceae</taxon>
        <taxon>Neorhodopirellula</taxon>
    </lineage>
</organism>
<dbReference type="EMBL" id="FXUG01000016">
    <property type="protein sequence ID" value="SMP73063.1"/>
    <property type="molecule type" value="Genomic_DNA"/>
</dbReference>
<protein>
    <submittedName>
        <fullName evidence="2">Uncharacterized protein</fullName>
    </submittedName>
</protein>